<organism evidence="2 3">
    <name type="scientific">Achromobacter spanius</name>
    <dbReference type="NCBI Taxonomy" id="217203"/>
    <lineage>
        <taxon>Bacteria</taxon>
        <taxon>Pseudomonadati</taxon>
        <taxon>Pseudomonadota</taxon>
        <taxon>Betaproteobacteria</taxon>
        <taxon>Burkholderiales</taxon>
        <taxon>Alcaligenaceae</taxon>
        <taxon>Achromobacter</taxon>
    </lineage>
</organism>
<accession>A0ABY8GYN4</accession>
<keyword evidence="3" id="KW-1185">Reference proteome</keyword>
<evidence type="ECO:0008006" key="4">
    <source>
        <dbReference type="Google" id="ProtNLM"/>
    </source>
</evidence>
<evidence type="ECO:0000313" key="3">
    <source>
        <dbReference type="Proteomes" id="UP001214170"/>
    </source>
</evidence>
<gene>
    <name evidence="2" type="ORF">P8T11_09125</name>
</gene>
<sequence>MSITYRPPFDEDDARELRALYRKHEPGSSPELDAAVRRSWHPGHSWHPGWAAAACAMLVAGLFAWTNMREAVPQNETETETQTVTQAASGHAGSSSAMTPAMAQSAPAVEAVPVVATQASDPPAVEVAAFNEQDIEARVAHIRQLMQDDQQDAAVLALRELQQGAPDLVLPDDLQELAQQNPA</sequence>
<dbReference type="RefSeq" id="WP_268082238.1">
    <property type="nucleotide sequence ID" value="NZ_CP106885.1"/>
</dbReference>
<reference evidence="2 3" key="1">
    <citation type="submission" date="2023-03" db="EMBL/GenBank/DDBJ databases">
        <title>Achromobacter spanius LIG8.</title>
        <authorList>
            <person name="Shrestha S."/>
        </authorList>
    </citation>
    <scope>NUCLEOTIDE SEQUENCE [LARGE SCALE GENOMIC DNA]</scope>
    <source>
        <strain evidence="2 3">LIG8</strain>
    </source>
</reference>
<dbReference type="EMBL" id="CP121261">
    <property type="protein sequence ID" value="WFP10017.1"/>
    <property type="molecule type" value="Genomic_DNA"/>
</dbReference>
<evidence type="ECO:0000256" key="1">
    <source>
        <dbReference type="SAM" id="MobiDB-lite"/>
    </source>
</evidence>
<evidence type="ECO:0000313" key="2">
    <source>
        <dbReference type="EMBL" id="WFP10017.1"/>
    </source>
</evidence>
<dbReference type="Proteomes" id="UP001214170">
    <property type="component" value="Chromosome"/>
</dbReference>
<feature type="region of interest" description="Disordered" evidence="1">
    <location>
        <begin position="73"/>
        <end position="102"/>
    </location>
</feature>
<protein>
    <recommendedName>
        <fullName evidence="4">Anti-sigma factor</fullName>
    </recommendedName>
</protein>
<feature type="compositionally biased region" description="Low complexity" evidence="1">
    <location>
        <begin position="74"/>
        <end position="97"/>
    </location>
</feature>
<proteinExistence type="predicted"/>
<name>A0ABY8GYN4_9BURK</name>